<dbReference type="Proteomes" id="UP000001940">
    <property type="component" value="Chromosome II"/>
</dbReference>
<dbReference type="InterPro" id="IPR039344">
    <property type="entry name" value="MBLAC1"/>
</dbReference>
<dbReference type="SMR" id="Q8WT45"/>
<dbReference type="InParanoid" id="Q8WT45"/>
<dbReference type="Pfam" id="PF00753">
    <property type="entry name" value="Lactamase_B"/>
    <property type="match status" value="1"/>
</dbReference>
<evidence type="ECO:0000259" key="1">
    <source>
        <dbReference type="SMART" id="SM00849"/>
    </source>
</evidence>
<reference evidence="2 3" key="1">
    <citation type="journal article" date="1998" name="Science">
        <title>Genome sequence of the nematode C. elegans: a platform for investigating biology.</title>
        <authorList>
            <consortium name="The C. elegans sequencing consortium"/>
            <person name="Sulson J.E."/>
            <person name="Waterston R."/>
        </authorList>
    </citation>
    <scope>NUCLEOTIDE SEQUENCE [LARGE SCALE GENOMIC DNA]</scope>
    <source>
        <strain evidence="2 3">Bristol N2</strain>
    </source>
</reference>
<dbReference type="Gene3D" id="3.60.15.10">
    <property type="entry name" value="Ribonuclease Z/Hydroxyacylglutathione hydrolase-like"/>
    <property type="match status" value="1"/>
</dbReference>
<dbReference type="OMA" id="RCRDGTN"/>
<evidence type="ECO:0000313" key="4">
    <source>
        <dbReference type="WormBase" id="B0432.9"/>
    </source>
</evidence>
<dbReference type="IntAct" id="Q8WT45">
    <property type="interactions" value="1"/>
</dbReference>
<dbReference type="HOGENOM" id="CLU_030571_2_6_1"/>
<gene>
    <name evidence="2 4" type="ORF">B0432.9</name>
    <name evidence="2" type="ORF">CELE_B0432.9</name>
</gene>
<proteinExistence type="predicted"/>
<feature type="domain" description="Metallo-beta-lactamase" evidence="1">
    <location>
        <begin position="20"/>
        <end position="188"/>
    </location>
</feature>
<accession>Q8WT45</accession>
<dbReference type="EMBL" id="BX284602">
    <property type="protein sequence ID" value="CCD61941.1"/>
    <property type="molecule type" value="Genomic_DNA"/>
</dbReference>
<dbReference type="STRING" id="6239.B0432.9.1"/>
<dbReference type="WormBase" id="B0432.9">
    <property type="protein sequence ID" value="CE34245"/>
    <property type="gene ID" value="WBGene00015190"/>
</dbReference>
<dbReference type="InterPro" id="IPR001279">
    <property type="entry name" value="Metallo-B-lactamas"/>
</dbReference>
<name>Q8WT45_CAEEL</name>
<dbReference type="PhylomeDB" id="Q8WT45"/>
<dbReference type="Bgee" id="WBGene00015190">
    <property type="expression patterns" value="Expressed in adult organism and 3 other cell types or tissues"/>
</dbReference>
<evidence type="ECO:0000313" key="3">
    <source>
        <dbReference type="Proteomes" id="UP000001940"/>
    </source>
</evidence>
<dbReference type="FunCoup" id="Q8WT45">
    <property type="interactions" value="165"/>
</dbReference>
<dbReference type="InterPro" id="IPR036866">
    <property type="entry name" value="RibonucZ/Hydroxyglut_hydro"/>
</dbReference>
<evidence type="ECO:0000313" key="2">
    <source>
        <dbReference type="EMBL" id="CCD61941.1"/>
    </source>
</evidence>
<protein>
    <submittedName>
        <fullName evidence="2">Metallo-beta-lactamase domain-containing protein</fullName>
    </submittedName>
</protein>
<dbReference type="AlphaFoldDB" id="Q8WT45"/>
<dbReference type="eggNOG" id="KOG0827">
    <property type="taxonomic scope" value="Eukaryota"/>
</dbReference>
<dbReference type="KEGG" id="cel:CELE_B0432.9"/>
<sequence>MAECHVIIQGRPNDHELGPTGTVGLIIDTTTVTLIDAGDPWNGLEIVQKLQELHVAPSTVTHVVVTHGHLDHCANLGLFQEASVIMDWDVGRKCGGKAKYSVIPGWPYRISDNLELQNLSGHTASDTIAIVSGKIGNSKKIVVYSGDLIEDFQDLKNFDPLELLENPSDLLISHEYIFGAGDVIIPGHGATFENPDRILYLFFGFWLRFLHL</sequence>
<dbReference type="AGR" id="WB:WBGene00015190"/>
<dbReference type="PANTHER" id="PTHR23200:SF35">
    <property type="entry name" value="METALLO-BETA-LACTAMASE DOMAIN-CONTAINING PROTEIN"/>
    <property type="match status" value="1"/>
</dbReference>
<dbReference type="MINT" id="Q8WT45"/>
<organism evidence="2 3">
    <name type="scientific">Caenorhabditis elegans</name>
    <dbReference type="NCBI Taxonomy" id="6239"/>
    <lineage>
        <taxon>Eukaryota</taxon>
        <taxon>Metazoa</taxon>
        <taxon>Ecdysozoa</taxon>
        <taxon>Nematoda</taxon>
        <taxon>Chromadorea</taxon>
        <taxon>Rhabditida</taxon>
        <taxon>Rhabditina</taxon>
        <taxon>Rhabditomorpha</taxon>
        <taxon>Rhabditoidea</taxon>
        <taxon>Rhabditidae</taxon>
        <taxon>Peloderinae</taxon>
        <taxon>Caenorhabditis</taxon>
    </lineage>
</organism>
<dbReference type="UCSC" id="B0432.9">
    <property type="organism name" value="c. elegans"/>
</dbReference>
<dbReference type="SUPFAM" id="SSF56281">
    <property type="entry name" value="Metallo-hydrolase/oxidoreductase"/>
    <property type="match status" value="1"/>
</dbReference>
<dbReference type="CTD" id="259415"/>
<dbReference type="PANTHER" id="PTHR23200">
    <property type="entry name" value="METALLO-BETA-LACTAMASE DOMAIN-CONTAINING PROTEIN 1"/>
    <property type="match status" value="1"/>
</dbReference>
<dbReference type="RefSeq" id="NP_001379578.1">
    <property type="nucleotide sequence ID" value="NM_001392990.1"/>
</dbReference>
<keyword evidence="3" id="KW-1185">Reference proteome</keyword>
<dbReference type="PaxDb" id="6239-B0432.9"/>
<dbReference type="SMART" id="SM00849">
    <property type="entry name" value="Lactamase_B"/>
    <property type="match status" value="1"/>
</dbReference>
<dbReference type="OrthoDB" id="10250730at2759"/>
<dbReference type="GeneID" id="259415"/>